<name>A0AAW9NFM7_9BACI</name>
<dbReference type="AlphaFoldDB" id="A0AAW9NFM7"/>
<evidence type="ECO:0000313" key="2">
    <source>
        <dbReference type="Proteomes" id="UP001307168"/>
    </source>
</evidence>
<dbReference type="Pfam" id="PF08795">
    <property type="entry name" value="DUF1796"/>
    <property type="match status" value="1"/>
</dbReference>
<reference evidence="1 2" key="1">
    <citation type="submission" date="2023-03" db="EMBL/GenBank/DDBJ databases">
        <title>Bacillus Genome Sequencing.</title>
        <authorList>
            <person name="Dunlap C."/>
        </authorList>
    </citation>
    <scope>NUCLEOTIDE SEQUENCE [LARGE SCALE GENOMIC DNA]</scope>
    <source>
        <strain evidence="1 2">B-41290</strain>
    </source>
</reference>
<dbReference type="Proteomes" id="UP001307168">
    <property type="component" value="Unassembled WGS sequence"/>
</dbReference>
<dbReference type="EMBL" id="JARNBH010000036">
    <property type="protein sequence ID" value="MEC0276569.1"/>
    <property type="molecule type" value="Genomic_DNA"/>
</dbReference>
<accession>A0AAW9NFM7</accession>
<proteinExistence type="predicted"/>
<organism evidence="1 2">
    <name type="scientific">Peribacillus castrilensis</name>
    <dbReference type="NCBI Taxonomy" id="2897690"/>
    <lineage>
        <taxon>Bacteria</taxon>
        <taxon>Bacillati</taxon>
        <taxon>Bacillota</taxon>
        <taxon>Bacilli</taxon>
        <taxon>Bacillales</taxon>
        <taxon>Bacillaceae</taxon>
        <taxon>Peribacillus</taxon>
    </lineage>
</organism>
<dbReference type="RefSeq" id="WP_367408207.1">
    <property type="nucleotide sequence ID" value="NZ_JARNBG010000045.1"/>
</dbReference>
<protein>
    <submittedName>
        <fullName evidence="1">DUF1796 family putative cysteine peptidase</fullName>
    </submittedName>
</protein>
<sequence>MNLIDLKGSYDAIYSLGHNCLAGIQLRNNNLRPFAGVFDWVGSPSLPDVTQLLQNQFAGFLEKSNLEFRGYASDKDLLVSDNAYKIYFNHDFKTNVNTPTNLAAYPEVKQKYDRRVARFKDKMANGRSLLFIRTQGTIEEITELEKVLSRVVKHDFRILVVNHTKVKGIVERNWPLQRVCVVELPDTGFGTNDMFHVNDALWKTLLSGINVTD</sequence>
<keyword evidence="2" id="KW-1185">Reference proteome</keyword>
<gene>
    <name evidence="1" type="ORF">P4706_26510</name>
</gene>
<comment type="caution">
    <text evidence="1">The sequence shown here is derived from an EMBL/GenBank/DDBJ whole genome shotgun (WGS) entry which is preliminary data.</text>
</comment>
<evidence type="ECO:0000313" key="1">
    <source>
        <dbReference type="EMBL" id="MEC0276569.1"/>
    </source>
</evidence>
<dbReference type="InterPro" id="IPR014903">
    <property type="entry name" value="DUF1796"/>
</dbReference>